<name>A0ABM1YVP6_AEDAL</name>
<feature type="region of interest" description="Disordered" evidence="6">
    <location>
        <begin position="286"/>
        <end position="316"/>
    </location>
</feature>
<dbReference type="Pfam" id="PF01395">
    <property type="entry name" value="PBP_GOBP"/>
    <property type="match status" value="1"/>
</dbReference>
<evidence type="ECO:0000256" key="6">
    <source>
        <dbReference type="SAM" id="MobiDB-lite"/>
    </source>
</evidence>
<evidence type="ECO:0000256" key="5">
    <source>
        <dbReference type="ARBA" id="ARBA00023157"/>
    </source>
</evidence>
<feature type="signal peptide" evidence="7">
    <location>
        <begin position="1"/>
        <end position="32"/>
    </location>
</feature>
<comment type="subcellular location">
    <subcellularLocation>
        <location evidence="1">Secreted</location>
    </subcellularLocation>
</comment>
<keyword evidence="5" id="KW-1015">Disulfide bond</keyword>
<dbReference type="PANTHER" id="PTHR11857">
    <property type="entry name" value="ODORANT BINDING PROTEIN-RELATED"/>
    <property type="match status" value="1"/>
</dbReference>
<evidence type="ECO:0000256" key="2">
    <source>
        <dbReference type="ARBA" id="ARBA00008098"/>
    </source>
</evidence>
<keyword evidence="3" id="KW-0964">Secreted</keyword>
<dbReference type="InterPro" id="IPR036728">
    <property type="entry name" value="PBP_GOBP_sf"/>
</dbReference>
<sequence length="316" mass="35430">MCFPMKSNIAMRFSITCLLLVFCSISTTFVDGLDHYVGHKDFDTIFRECGVYLDVPDCILDEYVVNAYPDEPEVRDLIHCTLVGSKAWHDGSGVVEHVISNFFNPGPEDTCYAGRTRDCIQSSQMPCDSNVTLAYKVFKCYYRQYGNLNHSAQFLPCSAQELQVLIKTSIAIVNVTQDELVKYSNGVLLDQPQFTELIYVIFVRGGFYYTDQGVMLKNLHTQFGNPELLIPETQQCVDVIHAGWDGRRQKDLIYAYFGKCLRRVTPWLKLIQDVAASLVAVGPAACSPPSSTSTTTTTTTAAPPPSTMRPYYNVKK</sequence>
<dbReference type="SUPFAM" id="SSF47565">
    <property type="entry name" value="Insect pheromone/odorant-binding proteins"/>
    <property type="match status" value="1"/>
</dbReference>
<comment type="similarity">
    <text evidence="2">Belongs to the PBP/GOBP family.</text>
</comment>
<reference evidence="9" key="1">
    <citation type="journal article" date="2015" name="Proc. Natl. Acad. Sci. U.S.A.">
        <title>Genome sequence of the Asian Tiger mosquito, Aedes albopictus, reveals insights into its biology, genetics, and evolution.</title>
        <authorList>
            <person name="Chen X.G."/>
            <person name="Jiang X."/>
            <person name="Gu J."/>
            <person name="Xu M."/>
            <person name="Wu Y."/>
            <person name="Deng Y."/>
            <person name="Zhang C."/>
            <person name="Bonizzoni M."/>
            <person name="Dermauw W."/>
            <person name="Vontas J."/>
            <person name="Armbruster P."/>
            <person name="Huang X."/>
            <person name="Yang Y."/>
            <person name="Zhang H."/>
            <person name="He W."/>
            <person name="Peng H."/>
            <person name="Liu Y."/>
            <person name="Wu K."/>
            <person name="Chen J."/>
            <person name="Lirakis M."/>
            <person name="Topalis P."/>
            <person name="Van Leeuwen T."/>
            <person name="Hall A.B."/>
            <person name="Jiang X."/>
            <person name="Thorpe C."/>
            <person name="Mueller R.L."/>
            <person name="Sun C."/>
            <person name="Waterhouse R.M."/>
            <person name="Yan G."/>
            <person name="Tu Z.J."/>
            <person name="Fang X."/>
            <person name="James A.A."/>
        </authorList>
    </citation>
    <scope>NUCLEOTIDE SEQUENCE [LARGE SCALE GENOMIC DNA]</scope>
    <source>
        <strain evidence="9">Foshan</strain>
    </source>
</reference>
<dbReference type="CDD" id="cd23992">
    <property type="entry name" value="PBP_GOBP"/>
    <property type="match status" value="1"/>
</dbReference>
<evidence type="ECO:0000256" key="4">
    <source>
        <dbReference type="ARBA" id="ARBA00022729"/>
    </source>
</evidence>
<dbReference type="InterPro" id="IPR006170">
    <property type="entry name" value="PBP/GOBP"/>
</dbReference>
<dbReference type="RefSeq" id="XP_029715294.2">
    <property type="nucleotide sequence ID" value="XM_029859434.2"/>
</dbReference>
<evidence type="ECO:0000313" key="9">
    <source>
        <dbReference type="Proteomes" id="UP000069940"/>
    </source>
</evidence>
<reference evidence="8" key="2">
    <citation type="submission" date="2025-05" db="UniProtKB">
        <authorList>
            <consortium name="EnsemblMetazoa"/>
        </authorList>
    </citation>
    <scope>IDENTIFICATION</scope>
    <source>
        <strain evidence="8">Foshan</strain>
    </source>
</reference>
<dbReference type="EnsemblMetazoa" id="AALFPA23_012565.R18021">
    <property type="protein sequence ID" value="AALFPA23_012565.P18021"/>
    <property type="gene ID" value="AALFPA23_012565"/>
</dbReference>
<dbReference type="Proteomes" id="UP000069940">
    <property type="component" value="Unassembled WGS sequence"/>
</dbReference>
<accession>A0ABM1YVP6</accession>
<dbReference type="GeneID" id="109397517"/>
<keyword evidence="9" id="KW-1185">Reference proteome</keyword>
<feature type="compositionally biased region" description="Low complexity" evidence="6">
    <location>
        <begin position="286"/>
        <end position="301"/>
    </location>
</feature>
<dbReference type="PANTHER" id="PTHR11857:SF46">
    <property type="entry name" value="GENERAL ODORANT-BINDING PROTEIN 99A-RELATED"/>
    <property type="match status" value="1"/>
</dbReference>
<evidence type="ECO:0000256" key="3">
    <source>
        <dbReference type="ARBA" id="ARBA00022525"/>
    </source>
</evidence>
<keyword evidence="4 7" id="KW-0732">Signal</keyword>
<protein>
    <submittedName>
        <fullName evidence="8">Uncharacterized protein</fullName>
    </submittedName>
</protein>
<organism evidence="8 9">
    <name type="scientific">Aedes albopictus</name>
    <name type="common">Asian tiger mosquito</name>
    <name type="synonym">Stegomyia albopicta</name>
    <dbReference type="NCBI Taxonomy" id="7160"/>
    <lineage>
        <taxon>Eukaryota</taxon>
        <taxon>Metazoa</taxon>
        <taxon>Ecdysozoa</taxon>
        <taxon>Arthropoda</taxon>
        <taxon>Hexapoda</taxon>
        <taxon>Insecta</taxon>
        <taxon>Pterygota</taxon>
        <taxon>Neoptera</taxon>
        <taxon>Endopterygota</taxon>
        <taxon>Diptera</taxon>
        <taxon>Nematocera</taxon>
        <taxon>Culicoidea</taxon>
        <taxon>Culicidae</taxon>
        <taxon>Culicinae</taxon>
        <taxon>Aedini</taxon>
        <taxon>Aedes</taxon>
        <taxon>Stegomyia</taxon>
    </lineage>
</organism>
<evidence type="ECO:0000256" key="1">
    <source>
        <dbReference type="ARBA" id="ARBA00004613"/>
    </source>
</evidence>
<evidence type="ECO:0000256" key="7">
    <source>
        <dbReference type="SAM" id="SignalP"/>
    </source>
</evidence>
<feature type="chain" id="PRO_5046295335" evidence="7">
    <location>
        <begin position="33"/>
        <end position="316"/>
    </location>
</feature>
<evidence type="ECO:0000313" key="8">
    <source>
        <dbReference type="EnsemblMetazoa" id="AALFPA23_012565.P18021"/>
    </source>
</evidence>
<proteinExistence type="inferred from homology"/>
<dbReference type="Gene3D" id="1.10.238.20">
    <property type="entry name" value="Pheromone/general odorant binding protein domain"/>
    <property type="match status" value="1"/>
</dbReference>